<reference evidence="1" key="1">
    <citation type="submission" date="2021-02" db="EMBL/GenBank/DDBJ databases">
        <authorList>
            <person name="Dougan E. K."/>
            <person name="Rhodes N."/>
            <person name="Thang M."/>
            <person name="Chan C."/>
        </authorList>
    </citation>
    <scope>NUCLEOTIDE SEQUENCE</scope>
</reference>
<proteinExistence type="predicted"/>
<dbReference type="Proteomes" id="UP000649617">
    <property type="component" value="Unassembled WGS sequence"/>
</dbReference>
<gene>
    <name evidence="1" type="primary">MRL1</name>
    <name evidence="1" type="ORF">SPIL2461_LOCUS20005</name>
</gene>
<dbReference type="EMBL" id="CAJNIZ010044994">
    <property type="protein sequence ID" value="CAE7707663.1"/>
    <property type="molecule type" value="Genomic_DNA"/>
</dbReference>
<dbReference type="AlphaFoldDB" id="A0A812X6X8"/>
<evidence type="ECO:0000313" key="2">
    <source>
        <dbReference type="Proteomes" id="UP000649617"/>
    </source>
</evidence>
<organism evidence="1 2">
    <name type="scientific">Symbiodinium pilosum</name>
    <name type="common">Dinoflagellate</name>
    <dbReference type="NCBI Taxonomy" id="2952"/>
    <lineage>
        <taxon>Eukaryota</taxon>
        <taxon>Sar</taxon>
        <taxon>Alveolata</taxon>
        <taxon>Dinophyceae</taxon>
        <taxon>Suessiales</taxon>
        <taxon>Symbiodiniaceae</taxon>
        <taxon>Symbiodinium</taxon>
    </lineage>
</organism>
<sequence>MRIERDQLNGSDVTMRSVCLEFFPAQHTEEVVLECSVSEELWTELRDLVREATPPQLEGSSPFDVAQLAGQPYHATLKEHPQPARKYILHDVQCGDFKIGVWCKLSSASLPSFYGAMLKVSSFSHTLEIGGARIKLPRQRFFSSARPFEGSLEALANILLEKYKPFISKSWRSILNNSNVVLGGFFSRYTWAPRQRTVELPKPSSMLYLQNGAVKLREEAARSMKVETGPYRLDESGFESALRSRSKKQVELFVRELTEMLGARVRDSRRLAQYCESLLGARETSLDQVVEFLTGEGQSTGILDANPRGVPFV</sequence>
<comment type="caution">
    <text evidence="1">The sequence shown here is derived from an EMBL/GenBank/DDBJ whole genome shotgun (WGS) entry which is preliminary data.</text>
</comment>
<protein>
    <submittedName>
        <fullName evidence="1">MRL1 protein</fullName>
    </submittedName>
</protein>
<dbReference type="OrthoDB" id="423616at2759"/>
<accession>A0A812X6X8</accession>
<name>A0A812X6X8_SYMPI</name>
<keyword evidence="2" id="KW-1185">Reference proteome</keyword>
<evidence type="ECO:0000313" key="1">
    <source>
        <dbReference type="EMBL" id="CAE7707663.1"/>
    </source>
</evidence>